<dbReference type="EMBL" id="BAABHY010000001">
    <property type="protein sequence ID" value="GAA5106957.1"/>
    <property type="molecule type" value="Genomic_DNA"/>
</dbReference>
<evidence type="ECO:0000256" key="5">
    <source>
        <dbReference type="RuleBase" id="RU000384"/>
    </source>
</evidence>
<dbReference type="Proteomes" id="UP001500171">
    <property type="component" value="Unassembled WGS sequence"/>
</dbReference>
<reference evidence="8" key="1">
    <citation type="journal article" date="2019" name="Int. J. Syst. Evol. Microbiol.">
        <title>The Global Catalogue of Microorganisms (GCM) 10K type strain sequencing project: providing services to taxonomists for standard genome sequencing and annotation.</title>
        <authorList>
            <consortium name="The Broad Institute Genomics Platform"/>
            <consortium name="The Broad Institute Genome Sequencing Center for Infectious Disease"/>
            <person name="Wu L."/>
            <person name="Ma J."/>
        </authorList>
    </citation>
    <scope>NUCLEOTIDE SEQUENCE [LARGE SCALE GENOMIC DNA]</scope>
    <source>
        <strain evidence="8">JCM 18050</strain>
    </source>
</reference>
<evidence type="ECO:0000313" key="7">
    <source>
        <dbReference type="EMBL" id="GAA5106957.1"/>
    </source>
</evidence>
<dbReference type="PROSITE" id="PS51987">
    <property type="entry name" value="GS_CATALYTIC"/>
    <property type="match status" value="1"/>
</dbReference>
<keyword evidence="8" id="KW-1185">Reference proteome</keyword>
<dbReference type="InterPro" id="IPR008146">
    <property type="entry name" value="Gln_synth_cat_dom"/>
</dbReference>
<dbReference type="Gene3D" id="3.30.590.10">
    <property type="entry name" value="Glutamine synthetase/guanido kinase, catalytic domain"/>
    <property type="match status" value="1"/>
</dbReference>
<dbReference type="SMART" id="SM01230">
    <property type="entry name" value="Gln-synt_C"/>
    <property type="match status" value="1"/>
</dbReference>
<dbReference type="Gene3D" id="3.10.20.70">
    <property type="entry name" value="Glutamine synthetase, N-terminal domain"/>
    <property type="match status" value="1"/>
</dbReference>
<evidence type="ECO:0000259" key="6">
    <source>
        <dbReference type="PROSITE" id="PS51987"/>
    </source>
</evidence>
<dbReference type="InterPro" id="IPR014746">
    <property type="entry name" value="Gln_synth/guanido_kin_cat_dom"/>
</dbReference>
<dbReference type="Pfam" id="PF16952">
    <property type="entry name" value="Gln-synt_N_2"/>
    <property type="match status" value="1"/>
</dbReference>
<keyword evidence="1" id="KW-0436">Ligase</keyword>
<comment type="caution">
    <text evidence="7">The sequence shown here is derived from an EMBL/GenBank/DDBJ whole genome shotgun (WGS) entry which is preliminary data.</text>
</comment>
<dbReference type="SUPFAM" id="SSF55931">
    <property type="entry name" value="Glutamine synthetase/guanido kinase"/>
    <property type="match status" value="1"/>
</dbReference>
<proteinExistence type="inferred from homology"/>
<evidence type="ECO:0000256" key="4">
    <source>
        <dbReference type="PROSITE-ProRule" id="PRU01331"/>
    </source>
</evidence>
<dbReference type="PANTHER" id="PTHR43785:SF12">
    <property type="entry name" value="TYPE-1 GLUTAMINE SYNTHETASE 2"/>
    <property type="match status" value="1"/>
</dbReference>
<dbReference type="Pfam" id="PF00120">
    <property type="entry name" value="Gln-synt_C"/>
    <property type="match status" value="1"/>
</dbReference>
<evidence type="ECO:0000256" key="2">
    <source>
        <dbReference type="ARBA" id="ARBA00022741"/>
    </source>
</evidence>
<keyword evidence="3" id="KW-0067">ATP-binding</keyword>
<feature type="domain" description="GS catalytic" evidence="6">
    <location>
        <begin position="113"/>
        <end position="449"/>
    </location>
</feature>
<comment type="similarity">
    <text evidence="4 5">Belongs to the glutamine synthetase family.</text>
</comment>
<accession>A0ABP9N228</accession>
<evidence type="ECO:0000256" key="3">
    <source>
        <dbReference type="ARBA" id="ARBA00022840"/>
    </source>
</evidence>
<organism evidence="7 8">
    <name type="scientific">Orbus sasakiae</name>
    <dbReference type="NCBI Taxonomy" id="1078475"/>
    <lineage>
        <taxon>Bacteria</taxon>
        <taxon>Pseudomonadati</taxon>
        <taxon>Pseudomonadota</taxon>
        <taxon>Gammaproteobacteria</taxon>
        <taxon>Orbales</taxon>
        <taxon>Orbaceae</taxon>
        <taxon>Orbus</taxon>
    </lineage>
</organism>
<dbReference type="PANTHER" id="PTHR43785">
    <property type="entry name" value="GAMMA-GLUTAMYLPUTRESCINE SYNTHETASE"/>
    <property type="match status" value="1"/>
</dbReference>
<dbReference type="InterPro" id="IPR008147">
    <property type="entry name" value="Gln_synt_N"/>
</dbReference>
<evidence type="ECO:0000256" key="1">
    <source>
        <dbReference type="ARBA" id="ARBA00022598"/>
    </source>
</evidence>
<gene>
    <name evidence="7" type="ORF">GCM10023211_07450</name>
</gene>
<keyword evidence="2" id="KW-0547">Nucleotide-binding</keyword>
<dbReference type="InterPro" id="IPR036651">
    <property type="entry name" value="Gln_synt_N_sf"/>
</dbReference>
<evidence type="ECO:0000313" key="8">
    <source>
        <dbReference type="Proteomes" id="UP001500171"/>
    </source>
</evidence>
<sequence length="449" mass="50229">MMQNKNNSYQPLALISLITTDLAAITRGRGLPSNTLDSYLKRGCGWVPANSSLTPQDLIPDNNPWGSHGDLRLMPDLKSRVKVAHMPDATSPALEFIHCNLIETDGTPWRSCTRTLLANEIAYYKDKLNLNVYSAFEHEFNFKTLPQSHAIRSFSLQSQRIVGDFGNWVLDALMQAGADPEMFLPEYGKNQYEVTCKPTFGLASADRAINIREIVRDIARQMQLNVSFSPKTTPDSVSSGVHWHISLQDNDGHPVLYDENCDNNLSQLGQHWAAGVLRYLPALCALTAPTPVSYLRLQPHHWSAAYACLGFRNREAALRICPVTTFAGSSPAKQYNLEFRPMDATANPYLAVAGILMAGRLGIEQQLPLTACLDVDPEQLTQAERDHLGIRRLPSSLREALDLFKSETELVSCFPQPLLDTYFGMKEYELELTADLDDEQLCQSYSEIY</sequence>
<protein>
    <submittedName>
        <fullName evidence="7">Glutamine synthetase family protein</fullName>
    </submittedName>
</protein>
<name>A0ABP9N228_9GAMM</name>